<dbReference type="RefSeq" id="WP_051594588.1">
    <property type="nucleotide sequence ID" value="NZ_AWFA01000002.1"/>
</dbReference>
<dbReference type="SUPFAM" id="SSF52540">
    <property type="entry name" value="P-loop containing nucleoside triphosphate hydrolases"/>
    <property type="match status" value="1"/>
</dbReference>
<dbReference type="STRING" id="1280941.HY2_06795"/>
<dbReference type="OrthoDB" id="455474at2"/>
<dbReference type="Proteomes" id="UP000249123">
    <property type="component" value="Unassembled WGS sequence"/>
</dbReference>
<dbReference type="eggNOG" id="COG4240">
    <property type="taxonomic scope" value="Bacteria"/>
</dbReference>
<accession>A0A328JZI5</accession>
<accession>A0A062U3F0</accession>
<organism evidence="1 2">
    <name type="scientific">Hyphomonas pacifica</name>
    <dbReference type="NCBI Taxonomy" id="1280941"/>
    <lineage>
        <taxon>Bacteria</taxon>
        <taxon>Pseudomonadati</taxon>
        <taxon>Pseudomonadota</taxon>
        <taxon>Alphaproteobacteria</taxon>
        <taxon>Hyphomonadales</taxon>
        <taxon>Hyphomonadaceae</taxon>
        <taxon>Hyphomonas</taxon>
    </lineage>
</organism>
<keyword evidence="2" id="KW-1185">Reference proteome</keyword>
<dbReference type="InterPro" id="IPR027417">
    <property type="entry name" value="P-loop_NTPase"/>
</dbReference>
<dbReference type="AlphaFoldDB" id="A0A062U3F0"/>
<proteinExistence type="predicted"/>
<gene>
    <name evidence="1" type="ORF">HY3_08325</name>
</gene>
<sequence>MADHLSAFVARAIAQAGGAVPILFVSGAQGIGKSTALKRVIESAPHRIAGMSLDDFYLTRAERAQLSESVHPLSGTRGPPGTHDVALLGQTLDALRHGSEGVPVPVFDKRRDDRLPTEEWRALPARPDAILVEGWMMGVLADFASLETPPLNAVEATPGALAWRRWQEEQLAGPYAALWDMADAFCHLDAPGFDCVLRWRTEQEAQNQGIALVDLPEARKDWLRNFIAHYERLTRRMLNGGRRDGVVVKVSVDRRVMVES</sequence>
<comment type="caution">
    <text evidence="1">The sequence shown here is derived from an EMBL/GenBank/DDBJ whole genome shotgun (WGS) entry which is preliminary data.</text>
</comment>
<evidence type="ECO:0000313" key="2">
    <source>
        <dbReference type="Proteomes" id="UP000249123"/>
    </source>
</evidence>
<dbReference type="Gene3D" id="3.40.50.300">
    <property type="entry name" value="P-loop containing nucleotide triphosphate hydrolases"/>
    <property type="match status" value="1"/>
</dbReference>
<reference evidence="1 2" key="1">
    <citation type="submission" date="2013-04" db="EMBL/GenBank/DDBJ databases">
        <title>Hyphomonas sp. T24B3 Genome Sequencing.</title>
        <authorList>
            <person name="Lai Q."/>
            <person name="Shao Z."/>
        </authorList>
    </citation>
    <scope>NUCLEOTIDE SEQUENCE [LARGE SCALE GENOMIC DNA]</scope>
    <source>
        <strain evidence="1 2">T24B3</strain>
    </source>
</reference>
<evidence type="ECO:0000313" key="1">
    <source>
        <dbReference type="EMBL" id="RAN35296.1"/>
    </source>
</evidence>
<name>A0A062U3F0_9PROT</name>
<dbReference type="EMBL" id="AWFB01000005">
    <property type="protein sequence ID" value="RAN35296.1"/>
    <property type="molecule type" value="Genomic_DNA"/>
</dbReference>
<evidence type="ECO:0008006" key="3">
    <source>
        <dbReference type="Google" id="ProtNLM"/>
    </source>
</evidence>
<protein>
    <recommendedName>
        <fullName evidence="3">Kinase</fullName>
    </recommendedName>
</protein>